<dbReference type="Pfam" id="PF04117">
    <property type="entry name" value="Mpv17_PMP22"/>
    <property type="match status" value="1"/>
</dbReference>
<feature type="transmembrane region" description="Helical" evidence="6">
    <location>
        <begin position="186"/>
        <end position="203"/>
    </location>
</feature>
<dbReference type="PANTHER" id="PTHR11266">
    <property type="entry name" value="PEROXISOMAL MEMBRANE PROTEIN 2, PXMP2 MPV17"/>
    <property type="match status" value="1"/>
</dbReference>
<evidence type="ECO:0000256" key="2">
    <source>
        <dbReference type="ARBA" id="ARBA00006824"/>
    </source>
</evidence>
<feature type="compositionally biased region" description="Gly residues" evidence="7">
    <location>
        <begin position="241"/>
        <end position="250"/>
    </location>
</feature>
<evidence type="ECO:0000256" key="6">
    <source>
        <dbReference type="RuleBase" id="RU363053"/>
    </source>
</evidence>
<evidence type="ECO:0008006" key="9">
    <source>
        <dbReference type="Google" id="ProtNLM"/>
    </source>
</evidence>
<evidence type="ECO:0000256" key="5">
    <source>
        <dbReference type="ARBA" id="ARBA00023136"/>
    </source>
</evidence>
<feature type="transmembrane region" description="Helical" evidence="6">
    <location>
        <begin position="120"/>
        <end position="142"/>
    </location>
</feature>
<dbReference type="VEuPathDB" id="FungiDB:GMDG_01661"/>
<evidence type="ECO:0000256" key="3">
    <source>
        <dbReference type="ARBA" id="ARBA00022692"/>
    </source>
</evidence>
<dbReference type="GO" id="GO:0005778">
    <property type="term" value="C:peroxisomal membrane"/>
    <property type="evidence" value="ECO:0007669"/>
    <property type="project" value="TreeGrafter"/>
</dbReference>
<feature type="transmembrane region" description="Helical" evidence="6">
    <location>
        <begin position="88"/>
        <end position="108"/>
    </location>
</feature>
<evidence type="ECO:0000313" key="8">
    <source>
        <dbReference type="EMBL" id="OAF55608.1"/>
    </source>
</evidence>
<organism evidence="8">
    <name type="scientific">Pseudogymnoascus destructans</name>
    <dbReference type="NCBI Taxonomy" id="655981"/>
    <lineage>
        <taxon>Eukaryota</taxon>
        <taxon>Fungi</taxon>
        <taxon>Dikarya</taxon>
        <taxon>Ascomycota</taxon>
        <taxon>Pezizomycotina</taxon>
        <taxon>Leotiomycetes</taxon>
        <taxon>Thelebolales</taxon>
        <taxon>Thelebolaceae</taxon>
        <taxon>Pseudogymnoascus</taxon>
    </lineage>
</organism>
<evidence type="ECO:0000256" key="7">
    <source>
        <dbReference type="SAM" id="MobiDB-lite"/>
    </source>
</evidence>
<feature type="region of interest" description="Disordered" evidence="7">
    <location>
        <begin position="216"/>
        <end position="250"/>
    </location>
</feature>
<evidence type="ECO:0000256" key="1">
    <source>
        <dbReference type="ARBA" id="ARBA00004141"/>
    </source>
</evidence>
<evidence type="ECO:0000256" key="4">
    <source>
        <dbReference type="ARBA" id="ARBA00022989"/>
    </source>
</evidence>
<protein>
    <recommendedName>
        <fullName evidence="9">Integral membrane protein</fullName>
    </recommendedName>
</protein>
<dbReference type="PANTHER" id="PTHR11266:SF93">
    <property type="entry name" value="INTEGRAL MEMBRANE PROTEIN 25D9-6"/>
    <property type="match status" value="1"/>
</dbReference>
<dbReference type="eggNOG" id="ENOG502S1VF">
    <property type="taxonomic scope" value="Eukaryota"/>
</dbReference>
<dbReference type="RefSeq" id="XP_024320908.1">
    <property type="nucleotide sequence ID" value="XM_024471294.1"/>
</dbReference>
<sequence length="250" mass="27074">MSVKFEKDTVKTTVGAANQVATSAAGKVANGYLAAYLTQLQKNPLRTKMLTSGSLGALQELLAAYIAKDRSKHGHYFTSKVPLMAANGAFIMAPVGHVLVSILQKIFANRTSLKAKILQILFSNLFIAPIQNSIYLTSMAIINGARNIHAIHSTWKAGFMPVMKVSWVTSPITLAFAQQFLPQETWVPFFNIVGFLIGTYINAKTKKKRLQALRKAHYESGGGRPDDYPRPGMGGAPSMSGGLGGQNPVY</sequence>
<dbReference type="GeneID" id="36290772"/>
<dbReference type="EMBL" id="KV441408">
    <property type="protein sequence ID" value="OAF55608.1"/>
    <property type="molecule type" value="Genomic_DNA"/>
</dbReference>
<dbReference type="Proteomes" id="UP000077154">
    <property type="component" value="Unassembled WGS sequence"/>
</dbReference>
<comment type="similarity">
    <text evidence="2 6">Belongs to the peroxisomal membrane protein PXMP2/4 family.</text>
</comment>
<comment type="subcellular location">
    <subcellularLocation>
        <location evidence="1">Membrane</location>
        <topology evidence="1">Multi-pass membrane protein</topology>
    </subcellularLocation>
</comment>
<name>A0A177A0D8_9PEZI</name>
<dbReference type="AlphaFoldDB" id="A0A177A0D8"/>
<keyword evidence="5 6" id="KW-0472">Membrane</keyword>
<gene>
    <name evidence="8" type="ORF">VC83_07728</name>
</gene>
<keyword evidence="4 6" id="KW-1133">Transmembrane helix</keyword>
<dbReference type="InterPro" id="IPR007248">
    <property type="entry name" value="Mpv17_PMP22"/>
</dbReference>
<dbReference type="OrthoDB" id="860at2759"/>
<keyword evidence="3 6" id="KW-0812">Transmembrane</keyword>
<reference evidence="8" key="1">
    <citation type="submission" date="2016-03" db="EMBL/GenBank/DDBJ databases">
        <title>Updated assembly of Pseudogymnoascus destructans, the fungus causing white-nose syndrome of bats.</title>
        <authorList>
            <person name="Palmer J.M."/>
            <person name="Drees K.P."/>
            <person name="Foster J.T."/>
            <person name="Lindner D.L."/>
        </authorList>
    </citation>
    <scope>NUCLEOTIDE SEQUENCE [LARGE SCALE GENOMIC DNA]</scope>
    <source>
        <strain evidence="8">20631-21</strain>
    </source>
</reference>
<accession>A0A177A0D8</accession>
<proteinExistence type="inferred from homology"/>